<dbReference type="GO" id="GO:0005829">
    <property type="term" value="C:cytosol"/>
    <property type="evidence" value="ECO:0007669"/>
    <property type="project" value="TreeGrafter"/>
</dbReference>
<dbReference type="SUPFAM" id="SSF52540">
    <property type="entry name" value="P-loop containing nucleoside triphosphate hydrolases"/>
    <property type="match status" value="1"/>
</dbReference>
<dbReference type="PROSITE" id="PS51192">
    <property type="entry name" value="HELICASE_ATP_BIND_1"/>
    <property type="match status" value="1"/>
</dbReference>
<dbReference type="InterPro" id="IPR027417">
    <property type="entry name" value="P-loop_NTPase"/>
</dbReference>
<dbReference type="PROSITE" id="PS00039">
    <property type="entry name" value="DEAD_ATP_HELICASE"/>
    <property type="match status" value="1"/>
</dbReference>
<dbReference type="InterPro" id="IPR044742">
    <property type="entry name" value="DEAD/DEAH_RhlB"/>
</dbReference>
<dbReference type="EC" id="3.6.4.-" evidence="12"/>
<dbReference type="PROSITE" id="PS51195">
    <property type="entry name" value="Q_MOTIF"/>
    <property type="match status" value="1"/>
</dbReference>
<dbReference type="RefSeq" id="WP_350243992.1">
    <property type="nucleotide sequence ID" value="NZ_CP158299.1"/>
</dbReference>
<dbReference type="SMART" id="SM00490">
    <property type="entry name" value="HELICc"/>
    <property type="match status" value="1"/>
</dbReference>
<evidence type="ECO:0000256" key="7">
    <source>
        <dbReference type="RuleBase" id="RU000492"/>
    </source>
</evidence>
<dbReference type="InterPro" id="IPR000629">
    <property type="entry name" value="RNA-helicase_DEAD-box_CS"/>
</dbReference>
<feature type="compositionally biased region" description="Gly residues" evidence="8">
    <location>
        <begin position="462"/>
        <end position="485"/>
    </location>
</feature>
<dbReference type="Pfam" id="PF00271">
    <property type="entry name" value="Helicase_C"/>
    <property type="match status" value="1"/>
</dbReference>
<organism evidence="12">
    <name type="scientific">Deinococcus sonorensis KR-87</name>
    <dbReference type="NCBI Taxonomy" id="694439"/>
    <lineage>
        <taxon>Bacteria</taxon>
        <taxon>Thermotogati</taxon>
        <taxon>Deinococcota</taxon>
        <taxon>Deinococci</taxon>
        <taxon>Deinococcales</taxon>
        <taxon>Deinococcaceae</taxon>
        <taxon>Deinococcus</taxon>
    </lineage>
</organism>
<dbReference type="PANTHER" id="PTHR47959:SF13">
    <property type="entry name" value="ATP-DEPENDENT RNA HELICASE RHLE"/>
    <property type="match status" value="1"/>
</dbReference>
<dbReference type="InterPro" id="IPR050079">
    <property type="entry name" value="DEAD_box_RNA_helicase"/>
</dbReference>
<evidence type="ECO:0000259" key="9">
    <source>
        <dbReference type="PROSITE" id="PS51192"/>
    </source>
</evidence>
<evidence type="ECO:0000313" key="12">
    <source>
        <dbReference type="EMBL" id="XBV85947.1"/>
    </source>
</evidence>
<dbReference type="EMBL" id="CP158299">
    <property type="protein sequence ID" value="XBV85947.1"/>
    <property type="molecule type" value="Genomic_DNA"/>
</dbReference>
<feature type="short sequence motif" description="Q motif" evidence="6">
    <location>
        <begin position="9"/>
        <end position="37"/>
    </location>
</feature>
<name>A0AAU7UB32_9DEIO</name>
<dbReference type="GO" id="GO:0016787">
    <property type="term" value="F:hydrolase activity"/>
    <property type="evidence" value="ECO:0007669"/>
    <property type="project" value="UniProtKB-KW"/>
</dbReference>
<sequence length="485" mass="51946">MPETLTPTFTFQDLQLPAALDRAITKLGYTQPTEIQALSLPPARQGRDVLGTAATGSGKTVAFLLPLLERLMSTPSTGKRHTRALVLAPTRELAAQIEEVARALTAELPLKVVSIFGGVGQNPQATALRAGTELVIATPGRLLDHINQGNADLGRIEVLVLDEADRMLDLGFLPDIRRILKTLPSERQTMLFSATMPSDIEKLARDFQRSPLRVGVQHQGKPAERIRELAYPVSSELKVDLTAQLLAGSDVEQALVFTRTKHRANRVAEKLERAGISVTRIHGNRSQSARTEALGGFKSGKYRVMVATDIAARGIDVDSLGHVINFDVPVSAEDYVHRAGRTARAGKSGTAITLFSPQEENELRAIERFTGKGIERARLEGFDYSARSDEKLEVPLSQRLAAHRAQRNGQGRGQGQPGRGQGQGGRPQGAASGSAQGNRSGGQRAPAAENARYSTVASQPGEAGGNRSGGQRGRGGRGRGGPRQG</sequence>
<dbReference type="CDD" id="cd00268">
    <property type="entry name" value="DEADc"/>
    <property type="match status" value="1"/>
</dbReference>
<dbReference type="Pfam" id="PF00270">
    <property type="entry name" value="DEAD"/>
    <property type="match status" value="1"/>
</dbReference>
<dbReference type="GO" id="GO:0003724">
    <property type="term" value="F:RNA helicase activity"/>
    <property type="evidence" value="ECO:0007669"/>
    <property type="project" value="InterPro"/>
</dbReference>
<dbReference type="GO" id="GO:0005524">
    <property type="term" value="F:ATP binding"/>
    <property type="evidence" value="ECO:0007669"/>
    <property type="project" value="UniProtKB-KW"/>
</dbReference>
<dbReference type="InterPro" id="IPR011545">
    <property type="entry name" value="DEAD/DEAH_box_helicase_dom"/>
</dbReference>
<protein>
    <submittedName>
        <fullName evidence="12">DEAD/DEAH box helicase</fullName>
        <ecNumber evidence="12">3.6.4.-</ecNumber>
    </submittedName>
</protein>
<dbReference type="InterPro" id="IPR001650">
    <property type="entry name" value="Helicase_C-like"/>
</dbReference>
<accession>A0AAU7UB32</accession>
<keyword evidence="4 7" id="KW-0067">ATP-binding</keyword>
<feature type="domain" description="Helicase C-terminal" evidence="10">
    <location>
        <begin position="240"/>
        <end position="385"/>
    </location>
</feature>
<keyword evidence="3 7" id="KW-0347">Helicase</keyword>
<evidence type="ECO:0000256" key="3">
    <source>
        <dbReference type="ARBA" id="ARBA00022806"/>
    </source>
</evidence>
<evidence type="ECO:0000256" key="5">
    <source>
        <dbReference type="ARBA" id="ARBA00038437"/>
    </source>
</evidence>
<feature type="compositionally biased region" description="Low complexity" evidence="8">
    <location>
        <begin position="428"/>
        <end position="444"/>
    </location>
</feature>
<evidence type="ECO:0000256" key="1">
    <source>
        <dbReference type="ARBA" id="ARBA00022741"/>
    </source>
</evidence>
<evidence type="ECO:0000256" key="2">
    <source>
        <dbReference type="ARBA" id="ARBA00022801"/>
    </source>
</evidence>
<dbReference type="InterPro" id="IPR014014">
    <property type="entry name" value="RNA_helicase_DEAD_Q_motif"/>
</dbReference>
<dbReference type="PROSITE" id="PS51194">
    <property type="entry name" value="HELICASE_CTER"/>
    <property type="match status" value="1"/>
</dbReference>
<dbReference type="PANTHER" id="PTHR47959">
    <property type="entry name" value="ATP-DEPENDENT RNA HELICASE RHLE-RELATED"/>
    <property type="match status" value="1"/>
</dbReference>
<gene>
    <name evidence="12" type="ORF">ABOD76_06470</name>
</gene>
<reference evidence="12" key="1">
    <citation type="submission" date="2024-06" db="EMBL/GenBank/DDBJ databases">
        <title>Draft Genome Sequence of Deinococcus sonorensis Type Strain KR-87, a Biofilm Producing Representative of the Genus Deinococcus.</title>
        <authorList>
            <person name="Boren L.S."/>
            <person name="Grosso R.A."/>
            <person name="Hugenberg-Cox A.N."/>
            <person name="Hill J.T.E."/>
            <person name="Albert C.M."/>
            <person name="Tuohy J.M."/>
        </authorList>
    </citation>
    <scope>NUCLEOTIDE SEQUENCE</scope>
    <source>
        <strain evidence="12">KR-87</strain>
    </source>
</reference>
<evidence type="ECO:0000259" key="11">
    <source>
        <dbReference type="PROSITE" id="PS51195"/>
    </source>
</evidence>
<feature type="domain" description="DEAD-box RNA helicase Q" evidence="11">
    <location>
        <begin position="9"/>
        <end position="37"/>
    </location>
</feature>
<keyword evidence="1 7" id="KW-0547">Nucleotide-binding</keyword>
<feature type="compositionally biased region" description="Gly residues" evidence="8">
    <location>
        <begin position="410"/>
        <end position="427"/>
    </location>
</feature>
<dbReference type="CDD" id="cd18787">
    <property type="entry name" value="SF2_C_DEAD"/>
    <property type="match status" value="1"/>
</dbReference>
<evidence type="ECO:0000259" key="10">
    <source>
        <dbReference type="PROSITE" id="PS51194"/>
    </source>
</evidence>
<evidence type="ECO:0000256" key="6">
    <source>
        <dbReference type="PROSITE-ProRule" id="PRU00552"/>
    </source>
</evidence>
<dbReference type="GO" id="GO:0003676">
    <property type="term" value="F:nucleic acid binding"/>
    <property type="evidence" value="ECO:0007669"/>
    <property type="project" value="InterPro"/>
</dbReference>
<proteinExistence type="inferred from homology"/>
<dbReference type="KEGG" id="dsc:ABOD76_06470"/>
<feature type="domain" description="Helicase ATP-binding" evidence="9">
    <location>
        <begin position="40"/>
        <end position="214"/>
    </location>
</feature>
<evidence type="ECO:0000256" key="8">
    <source>
        <dbReference type="SAM" id="MobiDB-lite"/>
    </source>
</evidence>
<evidence type="ECO:0000256" key="4">
    <source>
        <dbReference type="ARBA" id="ARBA00022840"/>
    </source>
</evidence>
<dbReference type="InterPro" id="IPR014001">
    <property type="entry name" value="Helicase_ATP-bd"/>
</dbReference>
<dbReference type="SMART" id="SM00487">
    <property type="entry name" value="DEXDc"/>
    <property type="match status" value="1"/>
</dbReference>
<comment type="similarity">
    <text evidence="5 7">Belongs to the DEAD box helicase family.</text>
</comment>
<dbReference type="Gene3D" id="3.40.50.300">
    <property type="entry name" value="P-loop containing nucleotide triphosphate hydrolases"/>
    <property type="match status" value="2"/>
</dbReference>
<dbReference type="AlphaFoldDB" id="A0AAU7UB32"/>
<keyword evidence="2 7" id="KW-0378">Hydrolase</keyword>
<feature type="region of interest" description="Disordered" evidence="8">
    <location>
        <begin position="403"/>
        <end position="485"/>
    </location>
</feature>